<gene>
    <name evidence="1" type="ORF">PXEA_LOCUS29414</name>
</gene>
<proteinExistence type="predicted"/>
<protein>
    <submittedName>
        <fullName evidence="1">Uncharacterized protein</fullName>
    </submittedName>
</protein>
<organism evidence="1 2">
    <name type="scientific">Protopolystoma xenopodis</name>
    <dbReference type="NCBI Taxonomy" id="117903"/>
    <lineage>
        <taxon>Eukaryota</taxon>
        <taxon>Metazoa</taxon>
        <taxon>Spiralia</taxon>
        <taxon>Lophotrochozoa</taxon>
        <taxon>Platyhelminthes</taxon>
        <taxon>Monogenea</taxon>
        <taxon>Polyopisthocotylea</taxon>
        <taxon>Polystomatidea</taxon>
        <taxon>Polystomatidae</taxon>
        <taxon>Protopolystoma</taxon>
    </lineage>
</organism>
<evidence type="ECO:0000313" key="2">
    <source>
        <dbReference type="Proteomes" id="UP000784294"/>
    </source>
</evidence>
<evidence type="ECO:0000313" key="1">
    <source>
        <dbReference type="EMBL" id="VEL35974.1"/>
    </source>
</evidence>
<keyword evidence="2" id="KW-1185">Reference proteome</keyword>
<comment type="caution">
    <text evidence="1">The sequence shown here is derived from an EMBL/GenBank/DDBJ whole genome shotgun (WGS) entry which is preliminary data.</text>
</comment>
<sequence length="353" mass="36907">MDSNKRINTFRDVDLDADEHPHTGSEIVISTSRIETTGQANEDASVHSFASTELMRDQVIQRPSSQSTMTASGIGVDTEETELAQSEVTGVVYLAPLPDATFSGLKVAPTRHPIHASPSDHQEDETALRQPSLIDLAAANCNLLPASALASLSLGLRQSQSVGGKHTRSPTPNSGGSDILVSSNLIGMMGLNTVSEAIATTVGSSAACSSAKRLRQHLTTPQMSGGGSLIETQSAADETPRHFLEADIEPGRFTSGHHGLSISAVSSSRDLTTITAAVTTAAATFCATQLVGEFSSGLNDLSITQGTAVNEACVPASVDVGHRVLYRGGLYTSIQEAEQFKPNKAAVEEICPP</sequence>
<dbReference type="AlphaFoldDB" id="A0A448XGF4"/>
<dbReference type="Proteomes" id="UP000784294">
    <property type="component" value="Unassembled WGS sequence"/>
</dbReference>
<accession>A0A448XGF4</accession>
<dbReference type="EMBL" id="CAAALY010251129">
    <property type="protein sequence ID" value="VEL35974.1"/>
    <property type="molecule type" value="Genomic_DNA"/>
</dbReference>
<reference evidence="1" key="1">
    <citation type="submission" date="2018-11" db="EMBL/GenBank/DDBJ databases">
        <authorList>
            <consortium name="Pathogen Informatics"/>
        </authorList>
    </citation>
    <scope>NUCLEOTIDE SEQUENCE</scope>
</reference>
<name>A0A448XGF4_9PLAT</name>